<dbReference type="PANTHER" id="PTHR11552:SF147">
    <property type="entry name" value="CHOLINE DEHYDROGENASE, MITOCHONDRIAL"/>
    <property type="match status" value="1"/>
</dbReference>
<dbReference type="PIRSF" id="PIRSF000137">
    <property type="entry name" value="Alcohol_oxidase"/>
    <property type="match status" value="1"/>
</dbReference>
<dbReference type="GO" id="GO:0050660">
    <property type="term" value="F:flavin adenine dinucleotide binding"/>
    <property type="evidence" value="ECO:0007669"/>
    <property type="project" value="InterPro"/>
</dbReference>
<dbReference type="SUPFAM" id="SSF51905">
    <property type="entry name" value="FAD/NAD(P)-binding domain"/>
    <property type="match status" value="1"/>
</dbReference>
<protein>
    <submittedName>
        <fullName evidence="8">GMC oxidoreductase</fullName>
    </submittedName>
</protein>
<comment type="similarity">
    <text evidence="2">Belongs to the GMC oxidoreductase family.</text>
</comment>
<evidence type="ECO:0000256" key="6">
    <source>
        <dbReference type="PIRSR" id="PIRSR000137-2"/>
    </source>
</evidence>
<accession>A0A167H9X2</accession>
<keyword evidence="9" id="KW-1185">Reference proteome</keyword>
<dbReference type="OrthoDB" id="269227at2759"/>
<evidence type="ECO:0000313" key="9">
    <source>
        <dbReference type="Proteomes" id="UP000076738"/>
    </source>
</evidence>
<dbReference type="PROSITE" id="PS51257">
    <property type="entry name" value="PROKAR_LIPOPROTEIN"/>
    <property type="match status" value="1"/>
</dbReference>
<sequence length="597" mass="63698">MSDATSKIFTAPSQLATNAYDYIIVGGGSAGCVLANKLSSNSALTVLLIESGSNNAGVAAAQIPLLFSQLFHTKNDWDYNTTPQDALAGRSLYWPRGKILGGCSSMNAMMVTEGAGSDYDQWTKEGVTGWTFSDLKPIFRLLEDHVPRDSTQTPHSARGVGGPRSTGYGNLSPICSAYLQAATKVGIKYNRDVNTGENPLGGTEVMTFVSTQGASKGQRSSSATAFLTEDVLRRSNLTVLCETSVLRVIFSESEGSPKASGVEVATSPDSETFKIQAKREIILSAGAINTPKLLLLSGIGPEEDLKKVGVPVVYNSAVVGKNLLDHPTTGSITFRAKPGATIDWHLSQVGGQEAAMKLWMETGKGVFSSNVAETTAFFRSTDVKEHPGMAGKYPIIPVDDWTSGPTAPDVEVIGAPTGFIKHGSVPVVNGFTLFPILLAPQSHGFVQLKSSDPWAAPIIDPKTFSHPNDVAIMTRALRLCLRIARCAPLVDQLEIVTDVDKSDFLWLGSRDPDLVTDAELKEHIVNNAETNYHPAGTARMGTPDTGVLDSHLRVYGVRGLRVCDASALPTLPAGHPDITVCGIAYLQAERMLADESY</sequence>
<dbReference type="GO" id="GO:0016614">
    <property type="term" value="F:oxidoreductase activity, acting on CH-OH group of donors"/>
    <property type="evidence" value="ECO:0007669"/>
    <property type="project" value="InterPro"/>
</dbReference>
<evidence type="ECO:0000256" key="5">
    <source>
        <dbReference type="PIRSR" id="PIRSR000137-1"/>
    </source>
</evidence>
<feature type="active site" description="Proton acceptor" evidence="5">
    <location>
        <position position="575"/>
    </location>
</feature>
<dbReference type="Pfam" id="PF00732">
    <property type="entry name" value="GMC_oxred_N"/>
    <property type="match status" value="1"/>
</dbReference>
<dbReference type="InterPro" id="IPR007867">
    <property type="entry name" value="GMC_OxRtase_C"/>
</dbReference>
<dbReference type="EMBL" id="KV417324">
    <property type="protein sequence ID" value="KZO91400.1"/>
    <property type="molecule type" value="Genomic_DNA"/>
</dbReference>
<evidence type="ECO:0000256" key="2">
    <source>
        <dbReference type="ARBA" id="ARBA00010790"/>
    </source>
</evidence>
<dbReference type="InterPro" id="IPR000172">
    <property type="entry name" value="GMC_OxRdtase_N"/>
</dbReference>
<name>A0A167H9X2_CALVF</name>
<evidence type="ECO:0000256" key="1">
    <source>
        <dbReference type="ARBA" id="ARBA00001974"/>
    </source>
</evidence>
<feature type="active site" description="Proton donor" evidence="5">
    <location>
        <position position="533"/>
    </location>
</feature>
<dbReference type="InterPro" id="IPR036188">
    <property type="entry name" value="FAD/NAD-bd_sf"/>
</dbReference>
<proteinExistence type="inferred from homology"/>
<dbReference type="AlphaFoldDB" id="A0A167H9X2"/>
<gene>
    <name evidence="8" type="ORF">CALVIDRAFT_505835</name>
</gene>
<reference evidence="8 9" key="1">
    <citation type="journal article" date="2016" name="Mol. Biol. Evol.">
        <title>Comparative Genomics of Early-Diverging Mushroom-Forming Fungi Provides Insights into the Origins of Lignocellulose Decay Capabilities.</title>
        <authorList>
            <person name="Nagy L.G."/>
            <person name="Riley R."/>
            <person name="Tritt A."/>
            <person name="Adam C."/>
            <person name="Daum C."/>
            <person name="Floudas D."/>
            <person name="Sun H."/>
            <person name="Yadav J.S."/>
            <person name="Pangilinan J."/>
            <person name="Larsson K.H."/>
            <person name="Matsuura K."/>
            <person name="Barry K."/>
            <person name="Labutti K."/>
            <person name="Kuo R."/>
            <person name="Ohm R.A."/>
            <person name="Bhattacharya S.S."/>
            <person name="Shirouzu T."/>
            <person name="Yoshinaga Y."/>
            <person name="Martin F.M."/>
            <person name="Grigoriev I.V."/>
            <person name="Hibbett D.S."/>
        </authorList>
    </citation>
    <scope>NUCLEOTIDE SEQUENCE [LARGE SCALE GENOMIC DNA]</scope>
    <source>
        <strain evidence="8 9">TUFC12733</strain>
    </source>
</reference>
<evidence type="ECO:0000256" key="3">
    <source>
        <dbReference type="ARBA" id="ARBA00022630"/>
    </source>
</evidence>
<organism evidence="8 9">
    <name type="scientific">Calocera viscosa (strain TUFC12733)</name>
    <dbReference type="NCBI Taxonomy" id="1330018"/>
    <lineage>
        <taxon>Eukaryota</taxon>
        <taxon>Fungi</taxon>
        <taxon>Dikarya</taxon>
        <taxon>Basidiomycota</taxon>
        <taxon>Agaricomycotina</taxon>
        <taxon>Dacrymycetes</taxon>
        <taxon>Dacrymycetales</taxon>
        <taxon>Dacrymycetaceae</taxon>
        <taxon>Calocera</taxon>
    </lineage>
</organism>
<keyword evidence="3" id="KW-0285">Flavoprotein</keyword>
<dbReference type="PROSITE" id="PS00624">
    <property type="entry name" value="GMC_OXRED_2"/>
    <property type="match status" value="1"/>
</dbReference>
<dbReference type="SUPFAM" id="SSF54373">
    <property type="entry name" value="FAD-linked reductases, C-terminal domain"/>
    <property type="match status" value="1"/>
</dbReference>
<keyword evidence="4 6" id="KW-0274">FAD</keyword>
<evidence type="ECO:0000256" key="4">
    <source>
        <dbReference type="ARBA" id="ARBA00022827"/>
    </source>
</evidence>
<feature type="binding site" evidence="6">
    <location>
        <position position="245"/>
    </location>
    <ligand>
        <name>FAD</name>
        <dbReference type="ChEBI" id="CHEBI:57692"/>
    </ligand>
</feature>
<dbReference type="PANTHER" id="PTHR11552">
    <property type="entry name" value="GLUCOSE-METHANOL-CHOLINE GMC OXIDOREDUCTASE"/>
    <property type="match status" value="1"/>
</dbReference>
<dbReference type="InterPro" id="IPR012132">
    <property type="entry name" value="GMC_OxRdtase"/>
</dbReference>
<dbReference type="STRING" id="1330018.A0A167H9X2"/>
<evidence type="ECO:0000313" key="8">
    <source>
        <dbReference type="EMBL" id="KZO91400.1"/>
    </source>
</evidence>
<comment type="cofactor">
    <cofactor evidence="1 6">
        <name>FAD</name>
        <dbReference type="ChEBI" id="CHEBI:57692"/>
    </cofactor>
</comment>
<dbReference type="Gene3D" id="3.50.50.60">
    <property type="entry name" value="FAD/NAD(P)-binding domain"/>
    <property type="match status" value="1"/>
</dbReference>
<evidence type="ECO:0000259" key="7">
    <source>
        <dbReference type="PROSITE" id="PS00624"/>
    </source>
</evidence>
<dbReference type="Pfam" id="PF05199">
    <property type="entry name" value="GMC_oxred_C"/>
    <property type="match status" value="1"/>
</dbReference>
<dbReference type="Proteomes" id="UP000076738">
    <property type="component" value="Unassembled WGS sequence"/>
</dbReference>
<dbReference type="Gene3D" id="3.30.560.10">
    <property type="entry name" value="Glucose Oxidase, domain 3"/>
    <property type="match status" value="1"/>
</dbReference>
<feature type="domain" description="Glucose-methanol-choline oxidoreductase N-terminal" evidence="7">
    <location>
        <begin position="286"/>
        <end position="300"/>
    </location>
</feature>